<dbReference type="Pfam" id="PF08620">
    <property type="entry name" value="RPAP1_C"/>
    <property type="match status" value="1"/>
</dbReference>
<feature type="region of interest" description="Disordered" evidence="5">
    <location>
        <begin position="1"/>
        <end position="39"/>
    </location>
</feature>
<dbReference type="InterPro" id="IPR013930">
    <property type="entry name" value="RPAP1_N"/>
</dbReference>
<comment type="subcellular location">
    <subcellularLocation>
        <location evidence="1">Nucleus</location>
    </subcellularLocation>
</comment>
<dbReference type="FunCoup" id="A0A6P8RR33">
    <property type="interactions" value="2535"/>
</dbReference>
<organism evidence="9 10">
    <name type="scientific">Geotrypetes seraphini</name>
    <name type="common">Gaboon caecilian</name>
    <name type="synonym">Caecilia seraphini</name>
    <dbReference type="NCBI Taxonomy" id="260995"/>
    <lineage>
        <taxon>Eukaryota</taxon>
        <taxon>Metazoa</taxon>
        <taxon>Chordata</taxon>
        <taxon>Craniata</taxon>
        <taxon>Vertebrata</taxon>
        <taxon>Euteleostomi</taxon>
        <taxon>Amphibia</taxon>
        <taxon>Gymnophiona</taxon>
        <taxon>Geotrypetes</taxon>
    </lineage>
</organism>
<feature type="compositionally biased region" description="Basic and acidic residues" evidence="5">
    <location>
        <begin position="17"/>
        <end position="39"/>
    </location>
</feature>
<evidence type="ECO:0000259" key="8">
    <source>
        <dbReference type="Pfam" id="PF25766"/>
    </source>
</evidence>
<dbReference type="PANTHER" id="PTHR21483:SF18">
    <property type="entry name" value="RNA POLYMERASE II-ASSOCIATED PROTEIN 1"/>
    <property type="match status" value="1"/>
</dbReference>
<dbReference type="InterPro" id="IPR039913">
    <property type="entry name" value="RPAP1/Rba50"/>
</dbReference>
<feature type="domain" description="RPAP1 N-terminal" evidence="7">
    <location>
        <begin position="249"/>
        <end position="292"/>
    </location>
</feature>
<feature type="region of interest" description="Disordered" evidence="5">
    <location>
        <begin position="527"/>
        <end position="547"/>
    </location>
</feature>
<dbReference type="InParanoid" id="A0A6P8RR33"/>
<dbReference type="KEGG" id="gsh:117363781"/>
<keyword evidence="3" id="KW-0804">Transcription</keyword>
<accession>A0A6P8RR33</accession>
<dbReference type="InterPro" id="IPR057989">
    <property type="entry name" value="TPR_RPAP1/MINIYO-like"/>
</dbReference>
<dbReference type="Pfam" id="PF08621">
    <property type="entry name" value="RPAP1_N"/>
    <property type="match status" value="1"/>
</dbReference>
<dbReference type="GeneID" id="117363781"/>
<feature type="compositionally biased region" description="Acidic residues" evidence="5">
    <location>
        <begin position="528"/>
        <end position="540"/>
    </location>
</feature>
<sequence length="1449" mass="162654">MAGSQHLRKGGTALGRNSEHTEEKKAMLSRPKPGESEEDLLRFQSQFLAAEASAAVQIVKKADKRKGNIEKKRDVVTLGDFPDVPPVLTPAPPKKSKFKNDHVRFTDDDPEAILERHDRHITAVFSKIIERDTSSAAVTVPIPTGDPFPRVFHRSEIQREEKAANGRSIFAQLVASKRATGAAVMSQPAVETSQLTTGVVPDNSRSFTLAQDVPFKDDQGDSREITNSHGPCLITGEGLRGLEGEMEVQKIHDENLEKLNSMSQGEILYEQEKLLTQLDPSLVTFLKSQRSKGGVKGLSNQVDSVCTRTEPKNVWAEPSKEVPDMDRSVKGGQQLGEKAMELTEEDIPVKPQKDWIHMDTVEFEKLEWMKDLPQSRQGRMRKGMQARFSLKGDLIPPDADLPTHLGLHHHGEEAERAGYSLQELFHLSRSQMIQQRALALHVLAHIVQKAKRGEFCSTLKGSVLRLLLDAGFLFLLRFSLDDSTENVIAASVHALHALLVSSEDEEYLDKTFSWYQGSMVFPFLPNKEEEEEEEEDEEPESNATEKEIRKKYKEEYKADTDVARYDVIKGLLKTKLLHRLRYILEVVRPVPVVVLDTLDILTRVARHSLEACHKILDCPRLLETVIREFLPSQWSLPAVGEREVLNSLHGIPCAAAMRLLRVLVYASRSVSARLLNKFDLKCYLSRFVVEEPQDLPLQHEEAVRLSTEAFRLWALAAGYAQACDLYSDLYPVLVQILQSFPGLISKCCKDNSLSQLYIQRAAAVVTLLTNVTLTAGCTSELHEHLSSSGLNEGPQYPPPPVKWIQVSGLKPNLEAYLKRSLHKISCSDTWETLQPLTSTFIIYLGAYYSACSRQPSVNIVESIEEVEQLTCEMLLPLLQQPAMGRMWELLRPYSAICNPSSCSPSSESIASVVSLSCSGSKHPLSLLSLKSPFPFLTALLFLINNIINIHKGLVSKFACVLESRELNDYLFKSWTAESPRLTHSSAWILRHEYHLQYFALVLARKVVVTCPEHSQHTSVYHCAAMALLGRLLPGSEHLAHELLKGFIFNHELIPEGKSGGPEAADFSDILHIRADGKPMQPGSVVPSSSNPSRGTLLEEAYQQLPSIRACYLLHLAHLEMALARSKAVYEGRTYLVQSMILPETKGPILPSDWPFLPLIVLYNKVANAETRGTVLNTLPPDLVATVTQNLQWILLLETWRAKDLEHIPTAAKLSRLFCIFLTGGDLFLEGPVHCYAAALLSLYCQAKSLDSLQLDVPLPGLASFYDLYIDLLEQFEGVSFGDHLFGIFVLLPLQRKFSVQLRLAMFGEHISALRVLGVPFKEFPIPLERYTSPPEDSLPLLKLYFRTLVTKTLRSSWCPILYAVTVAHMNSFIFSQDRVAQEVDLARKSMLRKIWLLTDEVLKKHLIFYKLPNTDNPLGFEVYEQLPPLRQQYLDIVTELQPGKLKTST</sequence>
<evidence type="ECO:0000256" key="1">
    <source>
        <dbReference type="ARBA" id="ARBA00004123"/>
    </source>
</evidence>
<evidence type="ECO:0000259" key="6">
    <source>
        <dbReference type="Pfam" id="PF08620"/>
    </source>
</evidence>
<dbReference type="InterPro" id="IPR013929">
    <property type="entry name" value="RPAP1_C"/>
</dbReference>
<feature type="domain" description="RPAP1 C-terminal" evidence="6">
    <location>
        <begin position="385"/>
        <end position="450"/>
    </location>
</feature>
<keyword evidence="4" id="KW-0539">Nucleus</keyword>
<dbReference type="Pfam" id="PF25766">
    <property type="entry name" value="TPR_RPAP1"/>
    <property type="match status" value="1"/>
</dbReference>
<proteinExistence type="inferred from homology"/>
<comment type="similarity">
    <text evidence="2">Belongs to the RPAP1 family.</text>
</comment>
<dbReference type="GO" id="GO:0006366">
    <property type="term" value="P:transcription by RNA polymerase II"/>
    <property type="evidence" value="ECO:0007669"/>
    <property type="project" value="InterPro"/>
</dbReference>
<feature type="domain" description="RPAP1/MINIYO-like TPR repeats" evidence="8">
    <location>
        <begin position="1154"/>
        <end position="1380"/>
    </location>
</feature>
<dbReference type="PANTHER" id="PTHR21483">
    <property type="entry name" value="RNA POLYMERASE II-ASSOCIATED PROTEIN 1"/>
    <property type="match status" value="1"/>
</dbReference>
<dbReference type="RefSeq" id="XP_033807985.1">
    <property type="nucleotide sequence ID" value="XM_033952094.1"/>
</dbReference>
<dbReference type="CTD" id="26015"/>
<evidence type="ECO:0000313" key="10">
    <source>
        <dbReference type="RefSeq" id="XP_033807985.1"/>
    </source>
</evidence>
<evidence type="ECO:0000256" key="2">
    <source>
        <dbReference type="ARBA" id="ARBA00009953"/>
    </source>
</evidence>
<evidence type="ECO:0000256" key="4">
    <source>
        <dbReference type="ARBA" id="ARBA00023242"/>
    </source>
</evidence>
<reference evidence="10" key="1">
    <citation type="submission" date="2025-08" db="UniProtKB">
        <authorList>
            <consortium name="RefSeq"/>
        </authorList>
    </citation>
    <scope>IDENTIFICATION</scope>
</reference>
<gene>
    <name evidence="10" type="primary">RPAP1</name>
</gene>
<evidence type="ECO:0000259" key="7">
    <source>
        <dbReference type="Pfam" id="PF08621"/>
    </source>
</evidence>
<protein>
    <submittedName>
        <fullName evidence="10">RNA polymerase II-associated protein 1 isoform X1</fullName>
    </submittedName>
</protein>
<name>A0A6P8RR33_GEOSA</name>
<dbReference type="OrthoDB" id="348201at2759"/>
<keyword evidence="9" id="KW-1185">Reference proteome</keyword>
<evidence type="ECO:0000313" key="9">
    <source>
        <dbReference type="Proteomes" id="UP000515159"/>
    </source>
</evidence>
<evidence type="ECO:0000256" key="5">
    <source>
        <dbReference type="SAM" id="MobiDB-lite"/>
    </source>
</evidence>
<evidence type="ECO:0000256" key="3">
    <source>
        <dbReference type="ARBA" id="ARBA00023163"/>
    </source>
</evidence>
<dbReference type="Proteomes" id="UP000515159">
    <property type="component" value="Chromosome 7"/>
</dbReference>